<organism evidence="2 3">
    <name type="scientific">Bacillus fungorum</name>
    <dbReference type="NCBI Taxonomy" id="2039284"/>
    <lineage>
        <taxon>Bacteria</taxon>
        <taxon>Bacillati</taxon>
        <taxon>Bacillota</taxon>
        <taxon>Bacilli</taxon>
        <taxon>Bacillales</taxon>
        <taxon>Bacillaceae</taxon>
        <taxon>Bacillus</taxon>
    </lineage>
</organism>
<feature type="domain" description="CD-NTase associated protein 4-like DNA endonuclease" evidence="1">
    <location>
        <begin position="53"/>
        <end position="130"/>
    </location>
</feature>
<dbReference type="Proteomes" id="UP000228484">
    <property type="component" value="Unassembled WGS sequence"/>
</dbReference>
<dbReference type="Pfam" id="PF14130">
    <property type="entry name" value="Cap4_nuclease"/>
    <property type="match status" value="1"/>
</dbReference>
<dbReference type="AlphaFoldDB" id="A0A2G6Q5L8"/>
<dbReference type="GO" id="GO:0004518">
    <property type="term" value="F:nuclease activity"/>
    <property type="evidence" value="ECO:0007669"/>
    <property type="project" value="InterPro"/>
</dbReference>
<gene>
    <name evidence="2" type="ORF">CO726_28260</name>
</gene>
<keyword evidence="3" id="KW-1185">Reference proteome</keyword>
<dbReference type="InterPro" id="IPR025382">
    <property type="entry name" value="Cap4-like_endonuclease_dom"/>
</dbReference>
<evidence type="ECO:0000313" key="2">
    <source>
        <dbReference type="EMBL" id="PIE92117.1"/>
    </source>
</evidence>
<dbReference type="RefSeq" id="WP_099686496.1">
    <property type="nucleotide sequence ID" value="NZ_NWUW01000043.1"/>
</dbReference>
<accession>A0A2G6Q5L8</accession>
<protein>
    <recommendedName>
        <fullName evidence="1">CD-NTase associated protein 4-like DNA endonuclease domain-containing protein</fullName>
    </recommendedName>
</protein>
<proteinExistence type="predicted"/>
<reference evidence="2 3" key="1">
    <citation type="submission" date="2017-09" db="EMBL/GenBank/DDBJ databases">
        <title>Biocontrol bacteria screening and application from spent mushroom substrate.</title>
        <authorList>
            <person name="Sun X."/>
        </authorList>
    </citation>
    <scope>NUCLEOTIDE SEQUENCE [LARGE SCALE GENOMIC DNA]</scope>
    <source>
        <strain evidence="2 3">100374</strain>
    </source>
</reference>
<evidence type="ECO:0000259" key="1">
    <source>
        <dbReference type="Pfam" id="PF14130"/>
    </source>
</evidence>
<name>A0A2G6Q5L8_9BACI</name>
<sequence length="572" mass="66982">MGIVVEEKIKGSLLEKLEKYADGSLEEEDKDTIEKQKEEIVSMLMLGKFRDLGGLTAMRGFVYQYYVAMYYIVSMLYSKHNNWWDSVILEYFDDVALVGENKIRFIQVKTVKESSSNRHQPGDFIKRKILKDPNSNKERFNSWVEKNILNYDYFLSDNINWGNNKDSFEVQFEIVTNTASSSLQGLEIYTLNTNFNITEKISDEDKFKKGILIPVKIDKGIEVAFSDIALKSLDFYLQKLYVNKFGSSIEMRDNILEMISETIGIKDLRRASVADYIFEKLFAYVIKKGNDDNEERLKKEDLIIHRDEIKQLIELWTVEAKELLSESSYYDTAFDLFNRAILSLKMEFNEDFANTYLKDELIENLNWVSNSILEKLKIKSTYCILFLNRLFNTSNSLTIWDLDQAENEVFLKNSIRHIVYFLIFYSRKTSDYEEARMIFHSGESDIIDSVLFTLYHARNKSSLIEAQNRVVTSINDCEVSKKITLDLYCLVIGSKKSKTRASRIAAKFKTNNVDQVQPKIIDIPDNIYFVDTEEFEGYFEDFKQEGIELYSFQNEELLDEWNDFVKEIGKKK</sequence>
<dbReference type="EMBL" id="NWUW01000043">
    <property type="protein sequence ID" value="PIE92117.1"/>
    <property type="molecule type" value="Genomic_DNA"/>
</dbReference>
<evidence type="ECO:0000313" key="3">
    <source>
        <dbReference type="Proteomes" id="UP000228484"/>
    </source>
</evidence>
<comment type="caution">
    <text evidence="2">The sequence shown here is derived from an EMBL/GenBank/DDBJ whole genome shotgun (WGS) entry which is preliminary data.</text>
</comment>